<dbReference type="EMBL" id="CM042050">
    <property type="protein sequence ID" value="KAI3736268.1"/>
    <property type="molecule type" value="Genomic_DNA"/>
</dbReference>
<evidence type="ECO:0000313" key="1">
    <source>
        <dbReference type="EMBL" id="KAI3736268.1"/>
    </source>
</evidence>
<proteinExistence type="predicted"/>
<evidence type="ECO:0000313" key="2">
    <source>
        <dbReference type="Proteomes" id="UP001055879"/>
    </source>
</evidence>
<reference evidence="1 2" key="2">
    <citation type="journal article" date="2022" name="Mol. Ecol. Resour.">
        <title>The genomes of chicory, endive, great burdock and yacon provide insights into Asteraceae paleo-polyploidization history and plant inulin production.</title>
        <authorList>
            <person name="Fan W."/>
            <person name="Wang S."/>
            <person name="Wang H."/>
            <person name="Wang A."/>
            <person name="Jiang F."/>
            <person name="Liu H."/>
            <person name="Zhao H."/>
            <person name="Xu D."/>
            <person name="Zhang Y."/>
        </authorList>
    </citation>
    <scope>NUCLEOTIDE SEQUENCE [LARGE SCALE GENOMIC DNA]</scope>
    <source>
        <strain evidence="2">cv. Niubang</strain>
    </source>
</reference>
<name>A0ACB9CPK2_ARCLA</name>
<organism evidence="1 2">
    <name type="scientific">Arctium lappa</name>
    <name type="common">Greater burdock</name>
    <name type="synonym">Lappa major</name>
    <dbReference type="NCBI Taxonomy" id="4217"/>
    <lineage>
        <taxon>Eukaryota</taxon>
        <taxon>Viridiplantae</taxon>
        <taxon>Streptophyta</taxon>
        <taxon>Embryophyta</taxon>
        <taxon>Tracheophyta</taxon>
        <taxon>Spermatophyta</taxon>
        <taxon>Magnoliopsida</taxon>
        <taxon>eudicotyledons</taxon>
        <taxon>Gunneridae</taxon>
        <taxon>Pentapetalae</taxon>
        <taxon>asterids</taxon>
        <taxon>campanulids</taxon>
        <taxon>Asterales</taxon>
        <taxon>Asteraceae</taxon>
        <taxon>Carduoideae</taxon>
        <taxon>Cardueae</taxon>
        <taxon>Arctiinae</taxon>
        <taxon>Arctium</taxon>
    </lineage>
</organism>
<accession>A0ACB9CPK2</accession>
<dbReference type="Proteomes" id="UP001055879">
    <property type="component" value="Linkage Group LG04"/>
</dbReference>
<protein>
    <submittedName>
        <fullName evidence="1">Uncharacterized protein</fullName>
    </submittedName>
</protein>
<reference evidence="2" key="1">
    <citation type="journal article" date="2022" name="Mol. Ecol. Resour.">
        <title>The genomes of chicory, endive, great burdock and yacon provide insights into Asteraceae palaeo-polyploidization history and plant inulin production.</title>
        <authorList>
            <person name="Fan W."/>
            <person name="Wang S."/>
            <person name="Wang H."/>
            <person name="Wang A."/>
            <person name="Jiang F."/>
            <person name="Liu H."/>
            <person name="Zhao H."/>
            <person name="Xu D."/>
            <person name="Zhang Y."/>
        </authorList>
    </citation>
    <scope>NUCLEOTIDE SEQUENCE [LARGE SCALE GENOMIC DNA]</scope>
    <source>
        <strain evidence="2">cv. Niubang</strain>
    </source>
</reference>
<sequence>MLLSQLRDLQVTHSDTAEELDWTKGVLDEEGARCDEFEERNIELQDQLWKSNRDLSILNSKYESLLQRCKAFDHGMLIIVTMIMCLQYG</sequence>
<comment type="caution">
    <text evidence="1">The sequence shown here is derived from an EMBL/GenBank/DDBJ whole genome shotgun (WGS) entry which is preliminary data.</text>
</comment>
<gene>
    <name evidence="1" type="ORF">L6452_15807</name>
</gene>
<keyword evidence="2" id="KW-1185">Reference proteome</keyword>